<comment type="cofactor">
    <cofactor evidence="1">
        <name>pyridoxal 5'-phosphate</name>
        <dbReference type="ChEBI" id="CHEBI:597326"/>
    </cofactor>
</comment>
<dbReference type="EC" id="2.6.1.2" evidence="8"/>
<dbReference type="AlphaFoldDB" id="A0A3B5L2M7"/>
<dbReference type="SUPFAM" id="SSF53383">
    <property type="entry name" value="PLP-dependent transferases"/>
    <property type="match status" value="1"/>
</dbReference>
<keyword evidence="3" id="KW-0032">Aminotransferase</keyword>
<dbReference type="InterPro" id="IPR015424">
    <property type="entry name" value="PyrdxlP-dep_Trfase"/>
</dbReference>
<name>A0A3B5L2M7_9TELE</name>
<dbReference type="Pfam" id="PF00155">
    <property type="entry name" value="Aminotran_1_2"/>
    <property type="match status" value="1"/>
</dbReference>
<dbReference type="InterPro" id="IPR004839">
    <property type="entry name" value="Aminotransferase_I/II_large"/>
</dbReference>
<dbReference type="InterPro" id="IPR045088">
    <property type="entry name" value="ALAT1/2-like"/>
</dbReference>
<organism evidence="11 12">
    <name type="scientific">Xiphophorus couchianus</name>
    <name type="common">Monterrey platyfish</name>
    <dbReference type="NCBI Taxonomy" id="32473"/>
    <lineage>
        <taxon>Eukaryota</taxon>
        <taxon>Metazoa</taxon>
        <taxon>Chordata</taxon>
        <taxon>Craniata</taxon>
        <taxon>Vertebrata</taxon>
        <taxon>Euteleostomi</taxon>
        <taxon>Actinopterygii</taxon>
        <taxon>Neopterygii</taxon>
        <taxon>Teleostei</taxon>
        <taxon>Neoteleostei</taxon>
        <taxon>Acanthomorphata</taxon>
        <taxon>Ovalentaria</taxon>
        <taxon>Atherinomorphae</taxon>
        <taxon>Cyprinodontiformes</taxon>
        <taxon>Poeciliidae</taxon>
        <taxon>Poeciliinae</taxon>
        <taxon>Xiphophorus</taxon>
    </lineage>
</organism>
<dbReference type="InterPro" id="IPR015421">
    <property type="entry name" value="PyrdxlP-dep_Trfase_major"/>
</dbReference>
<keyword evidence="12" id="KW-1185">Reference proteome</keyword>
<dbReference type="STRING" id="32473.ENSXCOP00000006568"/>
<dbReference type="GO" id="GO:0004021">
    <property type="term" value="F:L-alanine:2-oxoglutarate aminotransferase activity"/>
    <property type="evidence" value="ECO:0007669"/>
    <property type="project" value="UniProtKB-EC"/>
</dbReference>
<dbReference type="Gene3D" id="1.10.287.1970">
    <property type="match status" value="1"/>
</dbReference>
<accession>A0A3B5L2M7</accession>
<evidence type="ECO:0000256" key="8">
    <source>
        <dbReference type="ARBA" id="ARBA00026106"/>
    </source>
</evidence>
<evidence type="ECO:0000313" key="11">
    <source>
        <dbReference type="Ensembl" id="ENSXCOP00000006568.1"/>
    </source>
</evidence>
<comment type="catalytic activity">
    <reaction evidence="9">
        <text>L-alanine + 2-oxoglutarate = pyruvate + L-glutamate</text>
        <dbReference type="Rhea" id="RHEA:19453"/>
        <dbReference type="ChEBI" id="CHEBI:15361"/>
        <dbReference type="ChEBI" id="CHEBI:16810"/>
        <dbReference type="ChEBI" id="CHEBI:29985"/>
        <dbReference type="ChEBI" id="CHEBI:57972"/>
        <dbReference type="EC" id="2.6.1.2"/>
    </reaction>
</comment>
<dbReference type="Ensembl" id="ENSXCOT00000006648.1">
    <property type="protein sequence ID" value="ENSXCOP00000006568.1"/>
    <property type="gene ID" value="ENSXCOG00000005085.1"/>
</dbReference>
<evidence type="ECO:0000256" key="9">
    <source>
        <dbReference type="ARBA" id="ARBA00047412"/>
    </source>
</evidence>
<evidence type="ECO:0000313" key="12">
    <source>
        <dbReference type="Proteomes" id="UP000261380"/>
    </source>
</evidence>
<dbReference type="GO" id="GO:0042853">
    <property type="term" value="P:L-alanine catabolic process"/>
    <property type="evidence" value="ECO:0007669"/>
    <property type="project" value="UniProtKB-UniPathway"/>
</dbReference>
<dbReference type="UniPathway" id="UPA00528">
    <property type="reaction ID" value="UER00586"/>
</dbReference>
<dbReference type="Gene3D" id="3.40.640.10">
    <property type="entry name" value="Type I PLP-dependent aspartate aminotransferase-like (Major domain)"/>
    <property type="match status" value="1"/>
</dbReference>
<evidence type="ECO:0000256" key="7">
    <source>
        <dbReference type="ARBA" id="ARBA00025785"/>
    </source>
</evidence>
<protein>
    <recommendedName>
        <fullName evidence="8">alanine transaminase</fullName>
        <ecNumber evidence="8">2.6.1.2</ecNumber>
    </recommendedName>
</protein>
<comment type="subunit">
    <text evidence="2">Homodimer.</text>
</comment>
<dbReference type="Proteomes" id="UP000261380">
    <property type="component" value="Unplaced"/>
</dbReference>
<dbReference type="GO" id="GO:0030170">
    <property type="term" value="F:pyridoxal phosphate binding"/>
    <property type="evidence" value="ECO:0007669"/>
    <property type="project" value="InterPro"/>
</dbReference>
<evidence type="ECO:0000256" key="1">
    <source>
        <dbReference type="ARBA" id="ARBA00001933"/>
    </source>
</evidence>
<evidence type="ECO:0000256" key="3">
    <source>
        <dbReference type="ARBA" id="ARBA00022576"/>
    </source>
</evidence>
<dbReference type="GeneTree" id="ENSGT00940000155265"/>
<reference evidence="11" key="2">
    <citation type="submission" date="2025-09" db="UniProtKB">
        <authorList>
            <consortium name="Ensembl"/>
        </authorList>
    </citation>
    <scope>IDENTIFICATION</scope>
</reference>
<evidence type="ECO:0000256" key="4">
    <source>
        <dbReference type="ARBA" id="ARBA00022679"/>
    </source>
</evidence>
<evidence type="ECO:0000259" key="10">
    <source>
        <dbReference type="Pfam" id="PF00155"/>
    </source>
</evidence>
<keyword evidence="5" id="KW-0663">Pyridoxal phosphate</keyword>
<evidence type="ECO:0000256" key="6">
    <source>
        <dbReference type="ARBA" id="ARBA00025708"/>
    </source>
</evidence>
<comment type="pathway">
    <text evidence="6">Amino-acid degradation; L-alanine degradation via transaminase pathway; pyruvate from L-alanine: step 1/1.</text>
</comment>
<evidence type="ECO:0000256" key="5">
    <source>
        <dbReference type="ARBA" id="ARBA00022898"/>
    </source>
</evidence>
<proteinExistence type="inferred from homology"/>
<keyword evidence="4" id="KW-0808">Transferase</keyword>
<dbReference type="PANTHER" id="PTHR11751">
    <property type="entry name" value="ALANINE AMINOTRANSFERASE"/>
    <property type="match status" value="1"/>
</dbReference>
<reference evidence="11" key="1">
    <citation type="submission" date="2025-08" db="UniProtKB">
        <authorList>
            <consortium name="Ensembl"/>
        </authorList>
    </citation>
    <scope>IDENTIFICATION</scope>
</reference>
<comment type="similarity">
    <text evidence="7">Belongs to the class-I pyridoxal-phosphate-dependent aminotransferase family. Alanine aminotransferase subfamily.</text>
</comment>
<evidence type="ECO:0000256" key="2">
    <source>
        <dbReference type="ARBA" id="ARBA00011738"/>
    </source>
</evidence>
<feature type="domain" description="Aminotransferase class I/classII large" evidence="10">
    <location>
        <begin position="31"/>
        <end position="174"/>
    </location>
</feature>
<sequence>MHDTAASCFLPQVLSLCCYPELLKEDSFPLDVKQKIQKLLEACNGGSIGSYSSSTVGLPPIQRSVAEFLTRRDGGINSNPEDIIFSSGSQKTLMMIRLLSREDGQDGVLAPLPFPHTLPMLLDEVGVKLVPYRLTEERGWALDLEELHRALMTARRQCDPRAIYVSNPGNPTGA</sequence>
<dbReference type="PANTHER" id="PTHR11751:SF469">
    <property type="entry name" value="ALANINE TRANSAMINASE"/>
    <property type="match status" value="1"/>
</dbReference>